<evidence type="ECO:0000313" key="2">
    <source>
        <dbReference type="EMBL" id="GAA2668981.1"/>
    </source>
</evidence>
<dbReference type="Pfam" id="PF12770">
    <property type="entry name" value="CHAT"/>
    <property type="match status" value="1"/>
</dbReference>
<dbReference type="InterPro" id="IPR011990">
    <property type="entry name" value="TPR-like_helical_dom_sf"/>
</dbReference>
<dbReference type="InterPro" id="IPR024983">
    <property type="entry name" value="CHAT_dom"/>
</dbReference>
<dbReference type="Proteomes" id="UP001501666">
    <property type="component" value="Unassembled WGS sequence"/>
</dbReference>
<accession>A0ABN3S6Q0</accession>
<protein>
    <submittedName>
        <fullName evidence="2">CHAT domain-containing protein</fullName>
    </submittedName>
</protein>
<gene>
    <name evidence="2" type="ORF">GCM10010412_047270</name>
</gene>
<evidence type="ECO:0000313" key="3">
    <source>
        <dbReference type="Proteomes" id="UP001501666"/>
    </source>
</evidence>
<reference evidence="2 3" key="1">
    <citation type="journal article" date="2019" name="Int. J. Syst. Evol. Microbiol.">
        <title>The Global Catalogue of Microorganisms (GCM) 10K type strain sequencing project: providing services to taxonomists for standard genome sequencing and annotation.</title>
        <authorList>
            <consortium name="The Broad Institute Genomics Platform"/>
            <consortium name="The Broad Institute Genome Sequencing Center for Infectious Disease"/>
            <person name="Wu L."/>
            <person name="Ma J."/>
        </authorList>
    </citation>
    <scope>NUCLEOTIDE SEQUENCE [LARGE SCALE GENOMIC DNA]</scope>
    <source>
        <strain evidence="2 3">JCM 6835</strain>
    </source>
</reference>
<comment type="caution">
    <text evidence="2">The sequence shown here is derived from an EMBL/GenBank/DDBJ whole genome shotgun (WGS) entry which is preliminary data.</text>
</comment>
<dbReference type="EMBL" id="BAAATE010000012">
    <property type="protein sequence ID" value="GAA2668981.1"/>
    <property type="molecule type" value="Genomic_DNA"/>
</dbReference>
<feature type="domain" description="CHAT" evidence="1">
    <location>
        <begin position="979"/>
        <end position="1248"/>
    </location>
</feature>
<proteinExistence type="predicted"/>
<dbReference type="RefSeq" id="WP_346149520.1">
    <property type="nucleotide sequence ID" value="NZ_BAAATE010000012.1"/>
</dbReference>
<dbReference type="SUPFAM" id="SSF48452">
    <property type="entry name" value="TPR-like"/>
    <property type="match status" value="2"/>
</dbReference>
<evidence type="ECO:0000259" key="1">
    <source>
        <dbReference type="Pfam" id="PF12770"/>
    </source>
</evidence>
<name>A0ABN3S6Q0_9ACTN</name>
<dbReference type="Gene3D" id="1.25.40.10">
    <property type="entry name" value="Tetratricopeptide repeat domain"/>
    <property type="match status" value="3"/>
</dbReference>
<keyword evidence="3" id="KW-1185">Reference proteome</keyword>
<organism evidence="2 3">
    <name type="scientific">Nonomuraea recticatena</name>
    <dbReference type="NCBI Taxonomy" id="46178"/>
    <lineage>
        <taxon>Bacteria</taxon>
        <taxon>Bacillati</taxon>
        <taxon>Actinomycetota</taxon>
        <taxon>Actinomycetes</taxon>
        <taxon>Streptosporangiales</taxon>
        <taxon>Streptosporangiaceae</taxon>
        <taxon>Nonomuraea</taxon>
    </lineage>
</organism>
<sequence length="1249" mass="133343">MNAGGFRAMRARMAAALAMGHLVRYAQKGEPQELHRAVAACRRALALTSEDDPLYPERLSGLGDALSMAFDHGEDKALLREALSLQERAVRAAPPGHPAAGMVRVSRGIALINDYRSGGPPGHLDQAIEVFAEAESLLPPGSVEAALALSNHAEAYHRRYERDGRRADAREYAAKLRAAVAATPQGDPALIFRSAKLAAALVLVRDEPGAEDELRRALDIVRAGLPGVPEPMRREIHLIAGALLYGELPPLDHEQLDQLREISRNLRERGTIGTDLRAAVLSDLGGAVVEQAVRSGRIEEIDGAISMLRDALREAPPTGKERAAVLTNLGRMLGHKMEWMSDLSGVDEMIDVLRQAVETLPAGHPDHGLYLVNLANALALKHGVEGGDALQRELIGGYRQAVRETAPDHAERGIALTGLGTALFGRYERWGGRADLDDSIASHRAAVEATPAGHHYRPLYLANLGSALGRRHEVTGSTADLDAAVAALRECVSTTPPLHPHRGGWIASLATVLVMRFDRVGERDALTEAVSLYRQALDEAPKEHLQRHMILTNLGRALLRQELPEEAVAVMREAVAAAPPTNTQAPTGLATALVLRFFQAQDGDLTGEEYAALALALLRGEEPPAAELAERRRLRQGELLDEAIAILREVLDRSPRGEFDRARAAGQLGTALHVRAAMTGRGRHLDGAIRTLRDAAAGAAEDEPVLSITRYHLAQALADRWRRSGDERDREQAAREFAAAASVETAAPAWRAGVAKHWGEFVAEHEGPAAAVLAFATAVGLLDAAAWRGMRRQEQERALSGFQGLASDAAACAIAAGRPELAIELLEQGRGVLLAQIIDARPRHDALRVAAPALADRLAEIQDGLDTVEDLDTRHALAREREETLAAIRALPGLADFLRPPPFADLRAAAAEGPVVVVNVSRYRCDALVVTAEGVTLVPLPGLGAQEVAERAAGFVEAVGAYAHDDDPDPELLERVPAALDWLTEVIGRPVLALLGAPPLPGATWPRLWWCPTGALSLLPVHAITVDVAASSVTPTLRALIHAREQAAPTAQGRPLLVALPSTPGADDLPGVARESEVVRRLLPDAICLEGPSAVRQAVLDALAASPWAHFACHAEQDPGDPSQGRLLLHDGPLTVRELATARLERAEFAFLSGCETSRGGDVLADECVSLAATVQLAGYPSVIGSLWPIADRHAPVVAEAVYAMMTGGGTRPPDPRAAALGLHLAVRALREEHTGLPILWAPFTHIGP</sequence>